<dbReference type="EMBL" id="JAAAML010000001">
    <property type="protein sequence ID" value="MCO6407376.1"/>
    <property type="molecule type" value="Genomic_DNA"/>
</dbReference>
<dbReference type="Proteomes" id="UP001320715">
    <property type="component" value="Unassembled WGS sequence"/>
</dbReference>
<evidence type="ECO:0000313" key="1">
    <source>
        <dbReference type="EMBL" id="MCO6407376.1"/>
    </source>
</evidence>
<sequence length="172" mass="18797">MQYWNLRHNWASDIFRAGSRLIDLVADIELTETSRVVMDGYVNLKHKDIAPGAIGMSAFIGYRTAANLAALGSRPTGARSTPLWNDSTAPLTWIPGAKDGGNIRDATHHYGTLLLKAVINLPAGAYRIEPWLFAHTDSPGYTNRDDLICVNTDAGQSSNQTYGFFSGLVFPL</sequence>
<protein>
    <submittedName>
        <fullName evidence="1">Uncharacterized protein</fullName>
    </submittedName>
</protein>
<proteinExistence type="predicted"/>
<organism evidence="1 2">
    <name type="scientific">Hoeflea alexandrii</name>
    <dbReference type="NCBI Taxonomy" id="288436"/>
    <lineage>
        <taxon>Bacteria</taxon>
        <taxon>Pseudomonadati</taxon>
        <taxon>Pseudomonadota</taxon>
        <taxon>Alphaproteobacteria</taxon>
        <taxon>Hyphomicrobiales</taxon>
        <taxon>Rhizobiaceae</taxon>
        <taxon>Hoeflea</taxon>
    </lineage>
</organism>
<reference evidence="1 2" key="1">
    <citation type="submission" date="2020-01" db="EMBL/GenBank/DDBJ databases">
        <title>Genomes of bacteria type strains.</title>
        <authorList>
            <person name="Chen J."/>
            <person name="Zhu S."/>
            <person name="Yang J."/>
        </authorList>
    </citation>
    <scope>NUCLEOTIDE SEQUENCE [LARGE SCALE GENOMIC DNA]</scope>
    <source>
        <strain evidence="1 2">DSM 16655</strain>
    </source>
</reference>
<keyword evidence="2" id="KW-1185">Reference proteome</keyword>
<dbReference type="RefSeq" id="WP_252914760.1">
    <property type="nucleotide sequence ID" value="NZ_JAAAML010000001.1"/>
</dbReference>
<name>A0ABT1CPR0_9HYPH</name>
<accession>A0ABT1CPR0</accession>
<evidence type="ECO:0000313" key="2">
    <source>
        <dbReference type="Proteomes" id="UP001320715"/>
    </source>
</evidence>
<gene>
    <name evidence="1" type="ORF">GTW23_04245</name>
</gene>
<comment type="caution">
    <text evidence="1">The sequence shown here is derived from an EMBL/GenBank/DDBJ whole genome shotgun (WGS) entry which is preliminary data.</text>
</comment>